<dbReference type="GO" id="GO:0006422">
    <property type="term" value="P:aspartyl-tRNA aminoacylation"/>
    <property type="evidence" value="ECO:0007669"/>
    <property type="project" value="TreeGrafter"/>
</dbReference>
<comment type="caution">
    <text evidence="8">The sequence shown here is derived from an EMBL/GenBank/DDBJ whole genome shotgun (WGS) entry which is preliminary data.</text>
</comment>
<evidence type="ECO:0000313" key="9">
    <source>
        <dbReference type="Proteomes" id="UP000829685"/>
    </source>
</evidence>
<dbReference type="PRINTS" id="PR01042">
    <property type="entry name" value="TRNASYNTHASP"/>
</dbReference>
<dbReference type="Gene3D" id="3.30.1360.30">
    <property type="entry name" value="GAD-like domain"/>
    <property type="match status" value="1"/>
</dbReference>
<evidence type="ECO:0000256" key="1">
    <source>
        <dbReference type="ARBA" id="ARBA00006303"/>
    </source>
</evidence>
<evidence type="ECO:0000256" key="5">
    <source>
        <dbReference type="ARBA" id="ARBA00022917"/>
    </source>
</evidence>
<dbReference type="GO" id="GO:0005524">
    <property type="term" value="F:ATP binding"/>
    <property type="evidence" value="ECO:0007669"/>
    <property type="project" value="UniProtKB-KW"/>
</dbReference>
<accession>A0A9Q0APT7</accession>
<evidence type="ECO:0000259" key="7">
    <source>
        <dbReference type="PROSITE" id="PS50862"/>
    </source>
</evidence>
<keyword evidence="9" id="KW-1185">Reference proteome</keyword>
<dbReference type="InterPro" id="IPR002312">
    <property type="entry name" value="Asp/Asn-tRNA-synth_IIb"/>
</dbReference>
<dbReference type="Gene3D" id="2.40.50.140">
    <property type="entry name" value="Nucleic acid-binding proteins"/>
    <property type="match status" value="1"/>
</dbReference>
<name>A0A9Q0APT7_9PEZI</name>
<dbReference type="InterPro" id="IPR045864">
    <property type="entry name" value="aa-tRNA-synth_II/BPL/LPL"/>
</dbReference>
<evidence type="ECO:0000256" key="2">
    <source>
        <dbReference type="ARBA" id="ARBA00022598"/>
    </source>
</evidence>
<dbReference type="InterPro" id="IPR004115">
    <property type="entry name" value="GAD-like_sf"/>
</dbReference>
<evidence type="ECO:0000313" key="8">
    <source>
        <dbReference type="EMBL" id="KAI1867483.1"/>
    </source>
</evidence>
<dbReference type="Gene3D" id="3.30.930.10">
    <property type="entry name" value="Bira Bifunctional Protein, Domain 2"/>
    <property type="match status" value="1"/>
</dbReference>
<comment type="similarity">
    <text evidence="1">Belongs to the class-II aminoacyl-tRNA synthetase family. Type 1 subfamily.</text>
</comment>
<dbReference type="PROSITE" id="PS50862">
    <property type="entry name" value="AA_TRNA_LIGASE_II"/>
    <property type="match status" value="1"/>
</dbReference>
<dbReference type="EMBL" id="JAFIMR010000018">
    <property type="protein sequence ID" value="KAI1867483.1"/>
    <property type="molecule type" value="Genomic_DNA"/>
</dbReference>
<dbReference type="InterPro" id="IPR004364">
    <property type="entry name" value="Aa-tRNA-synt_II"/>
</dbReference>
<dbReference type="AlphaFoldDB" id="A0A9Q0APT7"/>
<dbReference type="InterPro" id="IPR012340">
    <property type="entry name" value="NA-bd_OB-fold"/>
</dbReference>
<dbReference type="SUPFAM" id="SSF50249">
    <property type="entry name" value="Nucleic acid-binding proteins"/>
    <property type="match status" value="1"/>
</dbReference>
<keyword evidence="3" id="KW-0547">Nucleotide-binding</keyword>
<reference evidence="8" key="1">
    <citation type="submission" date="2021-03" db="EMBL/GenBank/DDBJ databases">
        <title>Revisited historic fungal species revealed as producer of novel bioactive compounds through whole genome sequencing and comparative genomics.</title>
        <authorList>
            <person name="Vignolle G.A."/>
            <person name="Hochenegger N."/>
            <person name="Mach R.L."/>
            <person name="Mach-Aigner A.R."/>
            <person name="Javad Rahimi M."/>
            <person name="Salim K.A."/>
            <person name="Chan C.M."/>
            <person name="Lim L.B.L."/>
            <person name="Cai F."/>
            <person name="Druzhinina I.S."/>
            <person name="U'Ren J.M."/>
            <person name="Derntl C."/>
        </authorList>
    </citation>
    <scope>NUCLEOTIDE SEQUENCE</scope>
    <source>
        <strain evidence="8">TUCIM 5799</strain>
    </source>
</reference>
<sequence length="744" mass="82680">MVRIPPLAARHNALRCIACIKGRPLALLNRAVSQWPPVPVQVRQKQPVSQEHVPASGSVAAAPEGELRGPLEQQPAAARVVTDFCTGYLSFPAASEQKDFKPGNTVTVHGFLGKRRDKSAKLTFCDLKSPKGFDVQIVSAVDAKNAGGPASILHKEFRNIPAYSPVAATGILQLRPGADANLAGPESQFELRLTQIQSLNDFPKDIIVSQDAVWPLSARHLQMRFDPMLRDRLHLRSKVNSTARQCLESLGFNEYETPILFKSTPEGAREFLVPTRRPGLAYALPQSPQQYKQILMASGASNYFQFARCFRDEDSRADRQPEFTQLDMEMSFATGLDVMKTVEDVIQAIFRMLQSRALPRELDGIQYTDPARIAERYGNSALHDEGSALWPFPDSNFVRIKYQRAMSDFGIDKPDLRIAGHIQRIDHLVTNDFTSMITNLETPIVEAAQFKLKGTLAENQAFIRGFMDRISNSTINIDPACTPGVFIFDETKPLDGLAAFGHEGAGGMAMMETEYWPALEHGDLLIVHARKDVPFQGEGSTDLGRLRKAIYDAAVQEGFLDRDISQKFCWITDFPLFTPDDTPGEGQGGAAGLKATHHPFTAPLTLKDAELLRSDPLKATADHYDLVLNGVEIGGGSRRIHLADMQKYVFTHILQMPESGISRFNHLLEALRAGCPPHAGFALGWDRFIAMLCDVESVRDVIAFPKNQKGEDLMVKSPSYLTKPQMETYHIAPNRWDFKDKKEV</sequence>
<dbReference type="InterPro" id="IPR004524">
    <property type="entry name" value="Asp-tRNA-ligase_1"/>
</dbReference>
<gene>
    <name evidence="8" type="ORF">JX265_007285</name>
</gene>
<dbReference type="GO" id="GO:0004815">
    <property type="term" value="F:aspartate-tRNA ligase activity"/>
    <property type="evidence" value="ECO:0007669"/>
    <property type="project" value="TreeGrafter"/>
</dbReference>
<dbReference type="PANTHER" id="PTHR22594:SF5">
    <property type="entry name" value="ASPARTATE--TRNA LIGASE, MITOCHONDRIAL"/>
    <property type="match status" value="1"/>
</dbReference>
<dbReference type="NCBIfam" id="TIGR00459">
    <property type="entry name" value="aspS_bact"/>
    <property type="match status" value="1"/>
</dbReference>
<organism evidence="8 9">
    <name type="scientific">Neoarthrinium moseri</name>
    <dbReference type="NCBI Taxonomy" id="1658444"/>
    <lineage>
        <taxon>Eukaryota</taxon>
        <taxon>Fungi</taxon>
        <taxon>Dikarya</taxon>
        <taxon>Ascomycota</taxon>
        <taxon>Pezizomycotina</taxon>
        <taxon>Sordariomycetes</taxon>
        <taxon>Xylariomycetidae</taxon>
        <taxon>Amphisphaeriales</taxon>
        <taxon>Apiosporaceae</taxon>
        <taxon>Neoarthrinium</taxon>
    </lineage>
</organism>
<dbReference type="Pfam" id="PF00152">
    <property type="entry name" value="tRNA-synt_2"/>
    <property type="match status" value="1"/>
</dbReference>
<dbReference type="SUPFAM" id="SSF55681">
    <property type="entry name" value="Class II aaRS and biotin synthetases"/>
    <property type="match status" value="1"/>
</dbReference>
<evidence type="ECO:0000256" key="4">
    <source>
        <dbReference type="ARBA" id="ARBA00022840"/>
    </source>
</evidence>
<dbReference type="Proteomes" id="UP000829685">
    <property type="component" value="Unassembled WGS sequence"/>
</dbReference>
<keyword evidence="2" id="KW-0436">Ligase</keyword>
<proteinExistence type="inferred from homology"/>
<evidence type="ECO:0000256" key="3">
    <source>
        <dbReference type="ARBA" id="ARBA00022741"/>
    </source>
</evidence>
<dbReference type="InterPro" id="IPR006195">
    <property type="entry name" value="aa-tRNA-synth_II"/>
</dbReference>
<keyword evidence="6" id="KW-0030">Aminoacyl-tRNA synthetase</keyword>
<keyword evidence="5" id="KW-0648">Protein biosynthesis</keyword>
<evidence type="ECO:0000256" key="6">
    <source>
        <dbReference type="ARBA" id="ARBA00023146"/>
    </source>
</evidence>
<dbReference type="HAMAP" id="MF_00044">
    <property type="entry name" value="Asp_tRNA_synth_type1"/>
    <property type="match status" value="1"/>
</dbReference>
<protein>
    <recommendedName>
        <fullName evidence="7">Aminoacyl-transfer RNA synthetases class-II family profile domain-containing protein</fullName>
    </recommendedName>
</protein>
<keyword evidence="4" id="KW-0067">ATP-binding</keyword>
<feature type="domain" description="Aminoacyl-transfer RNA synthetases class-II family profile" evidence="7">
    <location>
        <begin position="233"/>
        <end position="718"/>
    </location>
</feature>
<dbReference type="GO" id="GO:0005739">
    <property type="term" value="C:mitochondrion"/>
    <property type="evidence" value="ECO:0007669"/>
    <property type="project" value="TreeGrafter"/>
</dbReference>
<dbReference type="PANTHER" id="PTHR22594">
    <property type="entry name" value="ASPARTYL/LYSYL-TRNA SYNTHETASE"/>
    <property type="match status" value="1"/>
</dbReference>